<evidence type="ECO:0008006" key="4">
    <source>
        <dbReference type="Google" id="ProtNLM"/>
    </source>
</evidence>
<dbReference type="AlphaFoldDB" id="A0A1V9DXS6"/>
<dbReference type="PROSITE" id="PS51257">
    <property type="entry name" value="PROKAR_LIPOPROTEIN"/>
    <property type="match status" value="1"/>
</dbReference>
<dbReference type="InterPro" id="IPR031815">
    <property type="entry name" value="DUF5074"/>
</dbReference>
<comment type="caution">
    <text evidence="2">The sequence shown here is derived from an EMBL/GenBank/DDBJ whole genome shotgun (WGS) entry which is preliminary data.</text>
</comment>
<organism evidence="2 3">
    <name type="scientific">Niastella yeongjuensis</name>
    <dbReference type="NCBI Taxonomy" id="354355"/>
    <lineage>
        <taxon>Bacteria</taxon>
        <taxon>Pseudomonadati</taxon>
        <taxon>Bacteroidota</taxon>
        <taxon>Chitinophagia</taxon>
        <taxon>Chitinophagales</taxon>
        <taxon>Chitinophagaceae</taxon>
        <taxon>Niastella</taxon>
    </lineage>
</organism>
<name>A0A1V9DXS6_9BACT</name>
<dbReference type="STRING" id="354355.SAMN05660816_02734"/>
<dbReference type="Gene3D" id="2.130.10.10">
    <property type="entry name" value="YVTN repeat-like/Quinoprotein amine dehydrogenase"/>
    <property type="match status" value="1"/>
</dbReference>
<dbReference type="EMBL" id="LVXG01000082">
    <property type="protein sequence ID" value="OQP38678.1"/>
    <property type="molecule type" value="Genomic_DNA"/>
</dbReference>
<feature type="chain" id="PRO_5010711462" description="YncE family protein" evidence="1">
    <location>
        <begin position="25"/>
        <end position="381"/>
    </location>
</feature>
<evidence type="ECO:0000256" key="1">
    <source>
        <dbReference type="SAM" id="SignalP"/>
    </source>
</evidence>
<evidence type="ECO:0000313" key="2">
    <source>
        <dbReference type="EMBL" id="OQP38678.1"/>
    </source>
</evidence>
<dbReference type="OrthoDB" id="792648at2"/>
<proteinExistence type="predicted"/>
<dbReference type="Proteomes" id="UP000192610">
    <property type="component" value="Unassembled WGS sequence"/>
</dbReference>
<dbReference type="PANTHER" id="PTHR47197:SF3">
    <property type="entry name" value="DIHYDRO-HEME D1 DEHYDROGENASE"/>
    <property type="match status" value="1"/>
</dbReference>
<reference evidence="3" key="1">
    <citation type="submission" date="2016-04" db="EMBL/GenBank/DDBJ databases">
        <authorList>
            <person name="Chen L."/>
            <person name="Zhuang W."/>
            <person name="Wang G."/>
        </authorList>
    </citation>
    <scope>NUCLEOTIDE SEQUENCE [LARGE SCALE GENOMIC DNA]</scope>
    <source>
        <strain evidence="3">17621</strain>
    </source>
</reference>
<feature type="signal peptide" evidence="1">
    <location>
        <begin position="1"/>
        <end position="24"/>
    </location>
</feature>
<dbReference type="PANTHER" id="PTHR47197">
    <property type="entry name" value="PROTEIN NIRF"/>
    <property type="match status" value="1"/>
</dbReference>
<dbReference type="SUPFAM" id="SSF50969">
    <property type="entry name" value="YVTN repeat-like/Quinoprotein amine dehydrogenase"/>
    <property type="match status" value="1"/>
</dbReference>
<keyword evidence="1" id="KW-0732">Signal</keyword>
<evidence type="ECO:0000313" key="3">
    <source>
        <dbReference type="Proteomes" id="UP000192610"/>
    </source>
</evidence>
<dbReference type="Pfam" id="PF16819">
    <property type="entry name" value="DUF5074"/>
    <property type="match status" value="1"/>
</dbReference>
<sequence length="381" mass="42579">MKKVQVYYWCLLLFAFCACRKEEAAVPPTTTQVTTGESGPIKGFFLLNEANMGSGKASLDYFDYESGVYTKNIFNTRNRQIELGLGDVGNDIQIYGGKLYAVINVSNLVEVMDVATAKHIGIISIPNCRYITFNKGYAYVSSYAGEVKIDPNARLGYVARIDTTTLTVKDTCVVGYQPEEMVIRNNKLYVANSGGYRVPDYDNTVSVIDLNAFKETKKITVGINLDRMKLDSDGNIYVTSRGDYKTVPSNTYILDAYDKVSDVLNLPASNLTICGDSAYVYSTEWSYITNRNTITYAIINTREKAVVNRSFITDGTEKKITIPYGIAVNPETREIYVTDAKDYLIPGRLYCFTPDGKRKWDVETGDIPAHFVFTHTKLSAQ</sequence>
<dbReference type="RefSeq" id="WP_081204684.1">
    <property type="nucleotide sequence ID" value="NZ_FOCZ01000004.1"/>
</dbReference>
<dbReference type="InterPro" id="IPR051200">
    <property type="entry name" value="Host-pathogen_enzymatic-act"/>
</dbReference>
<dbReference type="InterPro" id="IPR015943">
    <property type="entry name" value="WD40/YVTN_repeat-like_dom_sf"/>
</dbReference>
<dbReference type="InterPro" id="IPR011044">
    <property type="entry name" value="Quino_amine_DH_bsu"/>
</dbReference>
<gene>
    <name evidence="2" type="ORF">A4H97_18340</name>
</gene>
<accession>A0A1V9DXS6</accession>
<protein>
    <recommendedName>
        <fullName evidence="4">YncE family protein</fullName>
    </recommendedName>
</protein>
<keyword evidence="3" id="KW-1185">Reference proteome</keyword>